<evidence type="ECO:0000313" key="3">
    <source>
        <dbReference type="EMBL" id="DAG89628.1"/>
    </source>
</evidence>
<evidence type="ECO:0000256" key="2">
    <source>
        <dbReference type="SAM" id="MobiDB-lite"/>
    </source>
</evidence>
<feature type="compositionally biased region" description="Low complexity" evidence="2">
    <location>
        <begin position="134"/>
        <end position="144"/>
    </location>
</feature>
<dbReference type="EMBL" id="BK035262">
    <property type="protein sequence ID" value="DAG89628.1"/>
    <property type="molecule type" value="Genomic_DNA"/>
</dbReference>
<feature type="compositionally biased region" description="Basic and acidic residues" evidence="2">
    <location>
        <begin position="210"/>
        <end position="241"/>
    </location>
</feature>
<sequence length="2242" mass="241593">MAKVSNREDALFNAYLSKYKNAQASTVSEGQSKTQAARQKGAAILNATDKTLPSLGDTYGSTLQNIVSGAKMENSLSSDLLNRNLSLAKAQYDYAGDMHTQMTAAKKYADEQAEKARKEAEEAAAKAQKEAERQAAAAAKAAAKASRRSSRRRKGSSNKSSSSAADSEEAAAALDALDKETTASGKKTAKAGGNYNANRSNADRNASARARYDGSKQEKADIKYRAQQKAERIAQMLKDKQAAANAGANKGKAVGKSSAEQKNAGNDAAQPAQSRAVTRGGKVIGSSYAAAGSAPSEAEAQAAKNKRNDYKSRQEDTAAALKKLQTDAGYRAELAAPGRKLTTAEVAAVNQYEKSTKNTGFRGLKRVFETAANKDGLSQEDYAKKTVAMNAELNQNSALRGKAQMNGAGQTAQAFTAGLYDSVPFLTKSVDKLTDIANATGAELPQLSNAIDGAKSYDPLAAAAGTLVGKGMQYKLFNTAMEGTPLAQTMGKAGNAVVGQAQKIPVLGDVLGAGAGDALGRILTDTTADLALDTLPTLVDDLSTYRDQQQAIANGETVDEALTPGRIAGNTAKNIAENVAMNALPEIGGAVMNWAKDKASRNLADAMPDKQAAEQLAQYKAAQSTDFNKELDNLQDLWNGEDAPKNAGELLQRRKQSLVDSWDAEDAANNGAITAARENLDAEDRAAVGAISDAKRLWRQNTNQPANPVVQNSTNDFSTAILQMQQPEQTTREINLDGKYIPDNLLDVPVDHINQKDYNSIINGGVRDEKVGGYVREPVSVGTDSLSGDTAEPGNVRDGLSGQSGEIGQGFAANGSERRIEGAGTQSVPSVEEWAAGITGKSRKSAYTRRIENLYSQLQSGASRESLADEAKDIALGIVKADSFAEPLDESSVILKDYLKNTEIKLDEQTAGELLSTSGLKNIQQYNIQNGTHFSLKSGLDYDVAIPEIYDSMGMANRTPDGNPADALLALVNQSKAGSLIDTNAQGAYTDYVRDRILQGPNGTPLGGDDFTDWLEVQGFDPDMPDYTRSVYDRVFNSDNDADALPIPAKADSREPVPGLNIVENANQTAGDTRWQNAARPLNGSESVPANAVGAESTQFDRREVANQDYANQRSMTSGLDEAHLENLKTENTHQVWTDAEAKKQAEDDISTYIQQAGGDESKGLDAAMQDLKSKEHWNKGDSATADEIRNRLKNQFAATEPGTPEYYTQKARYEAWNQKRSQVRSETAQTMQSFHGDASERANAAAKPITERWVKNNPAQDEKIKILSDELAKLKDELRERDIAEMEREAMQGVFGNGSNAAKGPAGDMNAEFDQMLKDAGVITDAPKTDTTAEFDAIAKRVKELCEKHKVNCSDDAAKDIAGRILNGDNAEQYYDKLIMQAAGISDLTLDEMEQVDTLYSKAATMGDSKERYALEQEAINIMAKHLPAKSWFERFDNIRYLAMLGNPTTHARNLIGNVLMGGMASAKDEVSAAMQLVLPREARTKALYTPREMVDAAGKYIDENAYQAVLKDSGRYDLAQGLTRAQKTYGDNAFGRAVQWMSDKNSDLLDKEDEIFLRAGVMRSLASNLTAKGYDASIFSRTDDEAKAIIGNALEQAIQDGKDMTFHADNALTKALGKISHLGDKNGSIGDKIAYCIGNGLLPFSKTPGNILKTSLEYTPVGGAAQAVWRGATHKGAAAVTDSLAKGVVGTALMGLGWWLADSGFVTGSLGDNKDYQTMLGKQEFSLNIPGKGSYSIDWAAPSVVPVMMGATMSAQNIDLSDLMENPEKYAGQIGDILANALDPVTQMSLLQSANNTFESIRYNNDDAFGAAGSIVGNTLTNYAQQFVPTVLSKAARTLDDTRRSTYGGGDTQSERNTSYLARSLQNKIPVLSQQNEPYIDQWGREKASLDGTDDTAGGMFLRGVYNFASPGYYSAENVTPVDEYLQGLYGDTNNSKVYPEKASSKITVDGEGYYMTPKEKTEYAKTSGQTAYDLIDELRQNSMFLQLPEDQQSALVQDAYTVAKTAGGVAAVGDGVSGVSAKEYEAYRDGGAEGFSQYVLMKNATDLARDEKRETSGNDGAKLDTVETWDTLYSQFGDDAVSNFVDSTDDGSAVHNIRDLAGDKAVTAYMQAYSAVAKTLDDDQTPDKFTVGYGMQRYGLSGDDFARAYLAAYYKKDKNGKYPEKGGTYADKAGAEIYQSYGADALRDWVNYRATIPDTNGNGKVDKGEAMARLNEMDLTNELRRAYLTKTNKQWKNPY</sequence>
<protein>
    <submittedName>
        <fullName evidence="3">Uncharacterized protein</fullName>
    </submittedName>
</protein>
<feature type="region of interest" description="Disordered" evidence="2">
    <location>
        <begin position="109"/>
        <end position="316"/>
    </location>
</feature>
<feature type="compositionally biased region" description="Basic residues" evidence="2">
    <location>
        <begin position="145"/>
        <end position="156"/>
    </location>
</feature>
<feature type="compositionally biased region" description="Basic and acidic residues" evidence="2">
    <location>
        <begin position="306"/>
        <end position="316"/>
    </location>
</feature>
<feature type="coiled-coil region" evidence="1">
    <location>
        <begin position="1258"/>
        <end position="1285"/>
    </location>
</feature>
<accession>A0A8S5VKP6</accession>
<feature type="compositionally biased region" description="Low complexity" evidence="2">
    <location>
        <begin position="194"/>
        <end position="209"/>
    </location>
</feature>
<proteinExistence type="predicted"/>
<feature type="region of interest" description="Disordered" evidence="2">
    <location>
        <begin position="780"/>
        <end position="807"/>
    </location>
</feature>
<evidence type="ECO:0000256" key="1">
    <source>
        <dbReference type="SAM" id="Coils"/>
    </source>
</evidence>
<organism evidence="3">
    <name type="scientific">Ackermannviridae sp</name>
    <dbReference type="NCBI Taxonomy" id="2831612"/>
    <lineage>
        <taxon>Viruses</taxon>
        <taxon>Duplodnaviria</taxon>
        <taxon>Heunggongvirae</taxon>
        <taxon>Uroviricota</taxon>
        <taxon>Caudoviricetes</taxon>
        <taxon>Pantevenvirales</taxon>
        <taxon>Ackermannviridae</taxon>
    </lineage>
</organism>
<feature type="compositionally biased region" description="Low complexity" evidence="2">
    <location>
        <begin position="157"/>
        <end position="175"/>
    </location>
</feature>
<reference evidence="3" key="1">
    <citation type="journal article" date="2021" name="Proc. Natl. Acad. Sci. U.S.A.">
        <title>A Catalog of Tens of Thousands of Viruses from Human Metagenomes Reveals Hidden Associations with Chronic Diseases.</title>
        <authorList>
            <person name="Tisza M.J."/>
            <person name="Buck C.B."/>
        </authorList>
    </citation>
    <scope>NUCLEOTIDE SEQUENCE</scope>
    <source>
        <strain evidence="3">CtcJL42</strain>
    </source>
</reference>
<feature type="compositionally biased region" description="Low complexity" evidence="2">
    <location>
        <begin position="242"/>
        <end position="258"/>
    </location>
</feature>
<feature type="compositionally biased region" description="Basic and acidic residues" evidence="2">
    <location>
        <begin position="109"/>
        <end position="133"/>
    </location>
</feature>
<name>A0A8S5VKP6_9CAUD</name>
<keyword evidence="1" id="KW-0175">Coiled coil</keyword>
<feature type="compositionally biased region" description="Low complexity" evidence="2">
    <location>
        <begin position="285"/>
        <end position="303"/>
    </location>
</feature>